<dbReference type="Gene3D" id="3.20.20.30">
    <property type="entry name" value="Luciferase-like domain"/>
    <property type="match status" value="1"/>
</dbReference>
<dbReference type="PANTHER" id="PTHR30137:SF6">
    <property type="entry name" value="LUCIFERASE-LIKE MONOOXYGENASE"/>
    <property type="match status" value="1"/>
</dbReference>
<comment type="similarity">
    <text evidence="1">To bacterial alkanal monooxygenase alpha and beta chains.</text>
</comment>
<keyword evidence="4" id="KW-1185">Reference proteome</keyword>
<dbReference type="GO" id="GO:0052601">
    <property type="term" value="F:limonene 1,2-monooxygenase [NAD(P)H) activity"/>
    <property type="evidence" value="ECO:0007669"/>
    <property type="project" value="UniProtKB-EC"/>
</dbReference>
<dbReference type="InterPro" id="IPR036661">
    <property type="entry name" value="Luciferase-like_sf"/>
</dbReference>
<dbReference type="KEGG" id="jda:BW727_101285"/>
<dbReference type="AlphaFoldDB" id="A0A1S6IQ20"/>
<keyword evidence="3" id="KW-0560">Oxidoreductase</keyword>
<dbReference type="EMBL" id="CP019728">
    <property type="protein sequence ID" value="AQS53652.1"/>
    <property type="molecule type" value="Genomic_DNA"/>
</dbReference>
<accession>A0A1S6IQ20</accession>
<evidence type="ECO:0000313" key="4">
    <source>
        <dbReference type="Proteomes" id="UP000188993"/>
    </source>
</evidence>
<proteinExistence type="predicted"/>
<dbReference type="Proteomes" id="UP000188993">
    <property type="component" value="Chromosome"/>
</dbReference>
<name>A0A1S6IQ20_9LACT</name>
<reference evidence="3 4" key="1">
    <citation type="journal article" date="2014" name="Int. J. Syst. Evol. Microbiol.">
        <title>Jeotgalibaca dankookensis gen. nov., sp. nov., a member of the family Carnobacteriaceae, isolated from seujeot (Korean traditional food).</title>
        <authorList>
            <person name="Lee D.G."/>
            <person name="Trujillo M.E."/>
            <person name="Kang H."/>
            <person name="Ahn T.Y."/>
        </authorList>
    </citation>
    <scope>NUCLEOTIDE SEQUENCE [LARGE SCALE GENOMIC DNA]</scope>
    <source>
        <strain evidence="3 4">EX-07</strain>
    </source>
</reference>
<organism evidence="3 4">
    <name type="scientific">Jeotgalibaca dankookensis</name>
    <dbReference type="NCBI Taxonomy" id="708126"/>
    <lineage>
        <taxon>Bacteria</taxon>
        <taxon>Bacillati</taxon>
        <taxon>Bacillota</taxon>
        <taxon>Bacilli</taxon>
        <taxon>Lactobacillales</taxon>
        <taxon>Carnobacteriaceae</taxon>
        <taxon>Jeotgalibaca</taxon>
    </lineage>
</organism>
<feature type="domain" description="Luciferase-like" evidence="2">
    <location>
        <begin position="1"/>
        <end position="301"/>
    </location>
</feature>
<dbReference type="InterPro" id="IPR050766">
    <property type="entry name" value="Bact_Lucif_Oxidored"/>
</dbReference>
<dbReference type="STRING" id="708126.BW727_101285"/>
<evidence type="ECO:0000259" key="2">
    <source>
        <dbReference type="Pfam" id="PF00296"/>
    </source>
</evidence>
<gene>
    <name evidence="3" type="primary">limB</name>
    <name evidence="3" type="ORF">BW727_101285</name>
</gene>
<sequence length="332" mass="37352">MDLSILDQIPISTQGNAKMALENTVKLAQMGEKLGYKRIWYSEHHGAPNLASSAPEIVIAHVASQTQRIRIGAGGIMLMHYSPLKVAEVFKTLEAFYPNRIDLGIGRAPGGDRHAIMALAQGKLPNATNIYDKVDIVRALLLDQQPQYELYQKTLATPEIETVPSIWLLGSSGESAREAALKGMGYSYAQFFSGKMNPEAFNYYNKNFKPSPFMPEKKLSVAFYAMACETTEEADYYALPYLIAMMNLLRGQRMNKFLTAEEATTYPLTELDRALVEKVKDALLIGTPQLIAEKLRRYAETYQIDEAMIMTFADPQEIRHESYRLIAKEFNL</sequence>
<dbReference type="RefSeq" id="WP_062468714.1">
    <property type="nucleotide sequence ID" value="NZ_BBYN01000009.1"/>
</dbReference>
<dbReference type="PANTHER" id="PTHR30137">
    <property type="entry name" value="LUCIFERASE-LIKE MONOOXYGENASE"/>
    <property type="match status" value="1"/>
</dbReference>
<keyword evidence="3" id="KW-0503">Monooxygenase</keyword>
<dbReference type="InterPro" id="IPR011251">
    <property type="entry name" value="Luciferase-like_dom"/>
</dbReference>
<evidence type="ECO:0000313" key="3">
    <source>
        <dbReference type="EMBL" id="AQS53652.1"/>
    </source>
</evidence>
<dbReference type="NCBIfam" id="TIGR03558">
    <property type="entry name" value="oxido_grp_1"/>
    <property type="match status" value="1"/>
</dbReference>
<dbReference type="InterPro" id="IPR019949">
    <property type="entry name" value="CmoO-like"/>
</dbReference>
<evidence type="ECO:0000256" key="1">
    <source>
        <dbReference type="ARBA" id="ARBA00007789"/>
    </source>
</evidence>
<protein>
    <submittedName>
        <fullName evidence="3">Limonene 1,2-monooxygenase</fullName>
        <ecNumber evidence="3">1.14.13.107</ecNumber>
    </submittedName>
</protein>
<dbReference type="EC" id="1.14.13.107" evidence="3"/>
<dbReference type="SUPFAM" id="SSF51679">
    <property type="entry name" value="Bacterial luciferase-like"/>
    <property type="match status" value="1"/>
</dbReference>
<dbReference type="GO" id="GO:0005829">
    <property type="term" value="C:cytosol"/>
    <property type="evidence" value="ECO:0007669"/>
    <property type="project" value="TreeGrafter"/>
</dbReference>
<dbReference type="OrthoDB" id="9780518at2"/>
<dbReference type="Pfam" id="PF00296">
    <property type="entry name" value="Bac_luciferase"/>
    <property type="match status" value="1"/>
</dbReference>